<accession>A0A0F4GVK3</accession>
<protein>
    <submittedName>
        <fullName evidence="2">Uncharacterized protein</fullName>
    </submittedName>
</protein>
<feature type="compositionally biased region" description="Basic and acidic residues" evidence="1">
    <location>
        <begin position="145"/>
        <end position="197"/>
    </location>
</feature>
<dbReference type="STRING" id="1047168.A0A0F4GVK3"/>
<dbReference type="Proteomes" id="UP000033647">
    <property type="component" value="Unassembled WGS sequence"/>
</dbReference>
<evidence type="ECO:0000256" key="1">
    <source>
        <dbReference type="SAM" id="MobiDB-lite"/>
    </source>
</evidence>
<reference evidence="2 3" key="1">
    <citation type="submission" date="2015-03" db="EMBL/GenBank/DDBJ databases">
        <title>RNA-seq based gene annotation and comparative genomics of four Zymoseptoria species reveal species-specific pathogenicity related genes and transposable element activity.</title>
        <authorList>
            <person name="Grandaubert J."/>
            <person name="Bhattacharyya A."/>
            <person name="Stukenbrock E.H."/>
        </authorList>
    </citation>
    <scope>NUCLEOTIDE SEQUENCE [LARGE SCALE GENOMIC DNA]</scope>
    <source>
        <strain evidence="2 3">Zb18110</strain>
    </source>
</reference>
<dbReference type="AlphaFoldDB" id="A0A0F4GVK3"/>
<dbReference type="EMBL" id="LAFY01000290">
    <property type="protein sequence ID" value="KJY01279.1"/>
    <property type="molecule type" value="Genomic_DNA"/>
</dbReference>
<evidence type="ECO:0000313" key="2">
    <source>
        <dbReference type="EMBL" id="KJY01279.1"/>
    </source>
</evidence>
<feature type="compositionally biased region" description="Low complexity" evidence="1">
    <location>
        <begin position="58"/>
        <end position="74"/>
    </location>
</feature>
<organism evidence="2 3">
    <name type="scientific">Zymoseptoria brevis</name>
    <dbReference type="NCBI Taxonomy" id="1047168"/>
    <lineage>
        <taxon>Eukaryota</taxon>
        <taxon>Fungi</taxon>
        <taxon>Dikarya</taxon>
        <taxon>Ascomycota</taxon>
        <taxon>Pezizomycotina</taxon>
        <taxon>Dothideomycetes</taxon>
        <taxon>Dothideomycetidae</taxon>
        <taxon>Mycosphaerellales</taxon>
        <taxon>Mycosphaerellaceae</taxon>
        <taxon>Zymoseptoria</taxon>
    </lineage>
</organism>
<keyword evidence="3" id="KW-1185">Reference proteome</keyword>
<gene>
    <name evidence="2" type="ORF">TI39_contig298g00072</name>
</gene>
<name>A0A0F4GVK3_9PEZI</name>
<feature type="region of interest" description="Disordered" evidence="1">
    <location>
        <begin position="46"/>
        <end position="197"/>
    </location>
</feature>
<feature type="compositionally biased region" description="Acidic residues" evidence="1">
    <location>
        <begin position="75"/>
        <end position="92"/>
    </location>
</feature>
<sequence length="306" mass="34305">MASLMRIVNRLLPFATPGTPLLQDLVHLGVICALLYFAPQIQERLQQQRPEQHHEGEQQQVIQDDPIPDAGVQQEADDVEDQHDADDVIDNEEAPRIPDEGAAGPAHAPMMPPQRNVGAKKAKSLARRDQKRAYNEFMRTQGEAQRAKDAEGAAEREAEQEAERERRKAAAAKVEAKKAKEREQRREQERKAREGEISRRDTVLSIARRELEEMRMVNLFDVANRVGGDADEIWVERILNAGGILGWSNDGSELTTATSTGWVIRVSRDDMMQVYDRASNQGDATGKIKPHQIGSLLEAVLREQAV</sequence>
<comment type="caution">
    <text evidence="2">The sequence shown here is derived from an EMBL/GenBank/DDBJ whole genome shotgun (WGS) entry which is preliminary data.</text>
</comment>
<dbReference type="OrthoDB" id="5397628at2759"/>
<evidence type="ECO:0000313" key="3">
    <source>
        <dbReference type="Proteomes" id="UP000033647"/>
    </source>
</evidence>
<proteinExistence type="predicted"/>